<dbReference type="InterPro" id="IPR036388">
    <property type="entry name" value="WH-like_DNA-bd_sf"/>
</dbReference>
<protein>
    <recommendedName>
        <fullName evidence="2">HTH lysR-type domain-containing protein</fullName>
    </recommendedName>
</protein>
<dbReference type="GO" id="GO:0005829">
    <property type="term" value="C:cytosol"/>
    <property type="evidence" value="ECO:0007669"/>
    <property type="project" value="TreeGrafter"/>
</dbReference>
<organism evidence="3 4">
    <name type="scientific">Actinocatenispora thailandica</name>
    <dbReference type="NCBI Taxonomy" id="227318"/>
    <lineage>
        <taxon>Bacteria</taxon>
        <taxon>Bacillati</taxon>
        <taxon>Actinomycetota</taxon>
        <taxon>Actinomycetes</taxon>
        <taxon>Micromonosporales</taxon>
        <taxon>Micromonosporaceae</taxon>
        <taxon>Actinocatenispora</taxon>
    </lineage>
</organism>
<dbReference type="Pfam" id="PF00126">
    <property type="entry name" value="HTH_1"/>
    <property type="match status" value="1"/>
</dbReference>
<dbReference type="InterPro" id="IPR036390">
    <property type="entry name" value="WH_DNA-bd_sf"/>
</dbReference>
<dbReference type="InterPro" id="IPR050950">
    <property type="entry name" value="HTH-type_LysR_regulators"/>
</dbReference>
<dbReference type="PROSITE" id="PS50931">
    <property type="entry name" value="HTH_LYSR"/>
    <property type="match status" value="1"/>
</dbReference>
<feature type="compositionally biased region" description="Basic residues" evidence="1">
    <location>
        <begin position="131"/>
        <end position="143"/>
    </location>
</feature>
<dbReference type="InterPro" id="IPR000847">
    <property type="entry name" value="LysR_HTH_N"/>
</dbReference>
<gene>
    <name evidence="3" type="ORF">Athai_53510</name>
</gene>
<dbReference type="PANTHER" id="PTHR30419">
    <property type="entry name" value="HTH-TYPE TRANSCRIPTIONAL REGULATOR YBHD"/>
    <property type="match status" value="1"/>
</dbReference>
<evidence type="ECO:0000313" key="4">
    <source>
        <dbReference type="Proteomes" id="UP000611640"/>
    </source>
</evidence>
<accession>A0A7R7HZ53</accession>
<dbReference type="EMBL" id="AP023355">
    <property type="protein sequence ID" value="BCJ37848.1"/>
    <property type="molecule type" value="Genomic_DNA"/>
</dbReference>
<feature type="domain" description="HTH lysR-type" evidence="2">
    <location>
        <begin position="1"/>
        <end position="59"/>
    </location>
</feature>
<feature type="region of interest" description="Disordered" evidence="1">
    <location>
        <begin position="121"/>
        <end position="159"/>
    </location>
</feature>
<evidence type="ECO:0000259" key="2">
    <source>
        <dbReference type="PROSITE" id="PS50931"/>
    </source>
</evidence>
<dbReference type="Proteomes" id="UP000611640">
    <property type="component" value="Chromosome"/>
</dbReference>
<sequence length="181" mass="18807">MDISVPQLRAFLAVLDEGGFGAAADRLGISQSAVSHNVAALERVLGGPVVERTGRIRPTAFGESIVPAAREVVGAAGRIGAIAARRDGSPAGTVRLAAPPTACQGLLPGLLALVYRAAPDHRHPVRGGGRRDRRLAGHPHRRAGGTGRPAGRPRRAAGVRRVLRAAAPGPSARRRTIGHRR</sequence>
<dbReference type="SUPFAM" id="SSF46785">
    <property type="entry name" value="Winged helix' DNA-binding domain"/>
    <property type="match status" value="1"/>
</dbReference>
<keyword evidence="4" id="KW-1185">Reference proteome</keyword>
<evidence type="ECO:0000256" key="1">
    <source>
        <dbReference type="SAM" id="MobiDB-lite"/>
    </source>
</evidence>
<reference evidence="3 4" key="1">
    <citation type="submission" date="2020-08" db="EMBL/GenBank/DDBJ databases">
        <title>Whole genome shotgun sequence of Actinocatenispora thailandica NBRC 105041.</title>
        <authorList>
            <person name="Komaki H."/>
            <person name="Tamura T."/>
        </authorList>
    </citation>
    <scope>NUCLEOTIDE SEQUENCE [LARGE SCALE GENOMIC DNA]</scope>
    <source>
        <strain evidence="3 4">NBRC 105041</strain>
    </source>
</reference>
<proteinExistence type="predicted"/>
<dbReference type="PRINTS" id="PR00039">
    <property type="entry name" value="HTHLYSR"/>
</dbReference>
<dbReference type="AlphaFoldDB" id="A0A7R7HZ53"/>
<dbReference type="GO" id="GO:0003700">
    <property type="term" value="F:DNA-binding transcription factor activity"/>
    <property type="evidence" value="ECO:0007669"/>
    <property type="project" value="InterPro"/>
</dbReference>
<dbReference type="Gene3D" id="1.10.10.10">
    <property type="entry name" value="Winged helix-like DNA-binding domain superfamily/Winged helix DNA-binding domain"/>
    <property type="match status" value="1"/>
</dbReference>
<dbReference type="KEGG" id="atl:Athai_53510"/>
<evidence type="ECO:0000313" key="3">
    <source>
        <dbReference type="EMBL" id="BCJ37848.1"/>
    </source>
</evidence>
<name>A0A7R7HZ53_9ACTN</name>